<dbReference type="Proteomes" id="UP000094444">
    <property type="component" value="Unassembled WGS sequence"/>
</dbReference>
<accession>A0A2P5HMH6</accession>
<dbReference type="EMBL" id="MAVT02001260">
    <property type="protein sequence ID" value="POS71458.1"/>
    <property type="molecule type" value="Genomic_DNA"/>
</dbReference>
<sequence length="768" mass="81171">MTPEDIEELFKRTDGMTAVVQQQQQQQNDGDSDGDDDEEPGLSTDETTYRIARLKDVLLEVQAAWDSGSEDLDSIAEKLGDGSRRSLWRLPIGESGLLDFFLGILPTPDLRPRLRTHALRLIGNSCADTDENRARVVEGGHINSIIDLLQHDNLLPYVVTVLYNVLVDYEPVQLQASEAGLSHRLIDLLDGPRLDKSRPLIGLICKILALLITQEPEARTGSPATPRVLLSIATDRQHAVEAEDFSALTSVALAYLTHETFQTSNLPSVPLLLDAFSMAHTTFDPSDIEDDDDDPEAAAQLKQVRSAFVPVLADISALPGFIPAPARGADQSQLLEHPVLKTLQGWLRGPPEHATLQSAACLALGNVARSDATCEALVGGAAVHEPLIELLARCTGGSGSAPVTMAPPNPQLTHAVISFLKNLAIPAGNKPALGPLLEPGLLPKLWSTWGDTQPQSQFAAVSLGRLLLVGCPPNVGRLCRVLSGDAAGDAAGEPGRSKTSLHVLLGLFARSDVEPTKTEVARAAANVCRTLHSAAPVESVLSSEWEEAPATADHTTYDATTTTTTTTTEETRRANLYAAHSPALPTALSLLLTQARFPVLRSEAWFVLALISRRSVSGARLACAVLDPVGACRALVEAITGRQDVSDGDDLLVAASSAGDGGGTTVEDVLSNSVGGAPAATQQQGQVGGVSLGMEGLGLGDLQPRQVDPVARAGMARIDRENALCLVAELLRDGAGAEVDQGRKAIYERLLVTGGELVLNSRGEGASA</sequence>
<evidence type="ECO:0000256" key="1">
    <source>
        <dbReference type="SAM" id="MobiDB-lite"/>
    </source>
</evidence>
<feature type="region of interest" description="Disordered" evidence="1">
    <location>
        <begin position="11"/>
        <end position="46"/>
    </location>
</feature>
<protein>
    <submittedName>
        <fullName evidence="2">GTP binding protein</fullName>
    </submittedName>
</protein>
<dbReference type="OrthoDB" id="26149at2759"/>
<proteinExistence type="predicted"/>
<name>A0A2P5HMH6_DIAHE</name>
<dbReference type="PANTHER" id="PTHR10957">
    <property type="entry name" value="RAP1 GTPASE-GDP DISSOCIATION STIMULATOR 1"/>
    <property type="match status" value="1"/>
</dbReference>
<organism evidence="2 3">
    <name type="scientific">Diaporthe helianthi</name>
    <dbReference type="NCBI Taxonomy" id="158607"/>
    <lineage>
        <taxon>Eukaryota</taxon>
        <taxon>Fungi</taxon>
        <taxon>Dikarya</taxon>
        <taxon>Ascomycota</taxon>
        <taxon>Pezizomycotina</taxon>
        <taxon>Sordariomycetes</taxon>
        <taxon>Sordariomycetidae</taxon>
        <taxon>Diaporthales</taxon>
        <taxon>Diaporthaceae</taxon>
        <taxon>Diaporthe</taxon>
    </lineage>
</organism>
<gene>
    <name evidence="2" type="ORF">DHEL01_v210149</name>
</gene>
<keyword evidence="3" id="KW-1185">Reference proteome</keyword>
<comment type="caution">
    <text evidence="2">The sequence shown here is derived from an EMBL/GenBank/DDBJ whole genome shotgun (WGS) entry which is preliminary data.</text>
</comment>
<dbReference type="InParanoid" id="A0A2P5HMH6"/>
<dbReference type="InterPro" id="IPR016024">
    <property type="entry name" value="ARM-type_fold"/>
</dbReference>
<dbReference type="STRING" id="158607.A0A2P5HMH6"/>
<dbReference type="SUPFAM" id="SSF48371">
    <property type="entry name" value="ARM repeat"/>
    <property type="match status" value="1"/>
</dbReference>
<dbReference type="Gene3D" id="1.25.10.10">
    <property type="entry name" value="Leucine-rich Repeat Variant"/>
    <property type="match status" value="2"/>
</dbReference>
<evidence type="ECO:0000313" key="3">
    <source>
        <dbReference type="Proteomes" id="UP000094444"/>
    </source>
</evidence>
<dbReference type="GO" id="GO:0005085">
    <property type="term" value="F:guanyl-nucleotide exchange factor activity"/>
    <property type="evidence" value="ECO:0007669"/>
    <property type="project" value="InterPro"/>
</dbReference>
<reference evidence="2" key="1">
    <citation type="submission" date="2017-09" db="EMBL/GenBank/DDBJ databases">
        <title>Polyketide synthases of a Diaporthe helianthi virulent isolate.</title>
        <authorList>
            <person name="Baroncelli R."/>
        </authorList>
    </citation>
    <scope>NUCLEOTIDE SEQUENCE [LARGE SCALE GENOMIC DNA]</scope>
    <source>
        <strain evidence="2">7/96</strain>
    </source>
</reference>
<evidence type="ECO:0000313" key="2">
    <source>
        <dbReference type="EMBL" id="POS71458.1"/>
    </source>
</evidence>
<dbReference type="AlphaFoldDB" id="A0A2P5HMH6"/>
<dbReference type="InterPro" id="IPR040144">
    <property type="entry name" value="RAP1GDS1"/>
</dbReference>
<dbReference type="InterPro" id="IPR011989">
    <property type="entry name" value="ARM-like"/>
</dbReference>
<feature type="compositionally biased region" description="Acidic residues" evidence="1">
    <location>
        <begin position="30"/>
        <end position="40"/>
    </location>
</feature>